<dbReference type="InterPro" id="IPR036890">
    <property type="entry name" value="HATPase_C_sf"/>
</dbReference>
<dbReference type="InterPro" id="IPR035965">
    <property type="entry name" value="PAS-like_dom_sf"/>
</dbReference>
<evidence type="ECO:0000256" key="4">
    <source>
        <dbReference type="ARBA" id="ARBA00022475"/>
    </source>
</evidence>
<evidence type="ECO:0000259" key="20">
    <source>
        <dbReference type="PROSITE" id="PS50894"/>
    </source>
</evidence>
<evidence type="ECO:0000256" key="10">
    <source>
        <dbReference type="ARBA" id="ARBA00022840"/>
    </source>
</evidence>
<dbReference type="PROSITE" id="PS50112">
    <property type="entry name" value="PAS"/>
    <property type="match status" value="2"/>
</dbReference>
<protein>
    <recommendedName>
        <fullName evidence="3">histidine kinase</fullName>
        <ecNumber evidence="3">2.7.13.3</ecNumber>
    </recommendedName>
</protein>
<evidence type="ECO:0000256" key="1">
    <source>
        <dbReference type="ARBA" id="ARBA00000085"/>
    </source>
</evidence>
<dbReference type="Gene3D" id="3.30.450.40">
    <property type="match status" value="1"/>
</dbReference>
<dbReference type="SUPFAM" id="SSF52172">
    <property type="entry name" value="CheY-like"/>
    <property type="match status" value="2"/>
</dbReference>
<dbReference type="InterPro" id="IPR036097">
    <property type="entry name" value="HisK_dim/P_sf"/>
</dbReference>
<dbReference type="InterPro" id="IPR001610">
    <property type="entry name" value="PAC"/>
</dbReference>
<gene>
    <name evidence="21" type="ORF">HWN40_10235</name>
</gene>
<dbReference type="CDD" id="cd00088">
    <property type="entry name" value="HPT"/>
    <property type="match status" value="1"/>
</dbReference>
<evidence type="ECO:0000256" key="11">
    <source>
        <dbReference type="ARBA" id="ARBA00022989"/>
    </source>
</evidence>
<dbReference type="InterPro" id="IPR036641">
    <property type="entry name" value="HPT_dom_sf"/>
</dbReference>
<feature type="domain" description="PAC" evidence="19">
    <location>
        <begin position="97"/>
        <end position="149"/>
    </location>
</feature>
<dbReference type="InterPro" id="IPR000014">
    <property type="entry name" value="PAS"/>
</dbReference>
<evidence type="ECO:0000259" key="17">
    <source>
        <dbReference type="PROSITE" id="PS50110"/>
    </source>
</evidence>
<dbReference type="CDD" id="cd00082">
    <property type="entry name" value="HisKA"/>
    <property type="match status" value="1"/>
</dbReference>
<dbReference type="GeneID" id="55822056"/>
<dbReference type="Pfam" id="PF00072">
    <property type="entry name" value="Response_reg"/>
    <property type="match status" value="2"/>
</dbReference>
<dbReference type="Pfam" id="PF01627">
    <property type="entry name" value="Hpt"/>
    <property type="match status" value="1"/>
</dbReference>
<dbReference type="InterPro" id="IPR005467">
    <property type="entry name" value="His_kinase_dom"/>
</dbReference>
<dbReference type="InterPro" id="IPR003018">
    <property type="entry name" value="GAF"/>
</dbReference>
<dbReference type="GO" id="GO:0005886">
    <property type="term" value="C:plasma membrane"/>
    <property type="evidence" value="ECO:0007669"/>
    <property type="project" value="UniProtKB-SubCell"/>
</dbReference>
<keyword evidence="5 15" id="KW-0597">Phosphoprotein</keyword>
<dbReference type="CDD" id="cd17546">
    <property type="entry name" value="REC_hyHK_CKI1_RcsC-like"/>
    <property type="match status" value="1"/>
</dbReference>
<keyword evidence="10" id="KW-0067">ATP-binding</keyword>
<keyword evidence="9" id="KW-0418">Kinase</keyword>
<evidence type="ECO:0000256" key="12">
    <source>
        <dbReference type="ARBA" id="ARBA00023012"/>
    </source>
</evidence>
<dbReference type="GO" id="GO:0005524">
    <property type="term" value="F:ATP binding"/>
    <property type="evidence" value="ECO:0007669"/>
    <property type="project" value="UniProtKB-KW"/>
</dbReference>
<evidence type="ECO:0000256" key="2">
    <source>
        <dbReference type="ARBA" id="ARBA00004651"/>
    </source>
</evidence>
<dbReference type="PROSITE" id="PS50113">
    <property type="entry name" value="PAC"/>
    <property type="match status" value="4"/>
</dbReference>
<dbReference type="PROSITE" id="PS50109">
    <property type="entry name" value="HIS_KIN"/>
    <property type="match status" value="1"/>
</dbReference>
<evidence type="ECO:0000259" key="19">
    <source>
        <dbReference type="PROSITE" id="PS50113"/>
    </source>
</evidence>
<evidence type="ECO:0000256" key="9">
    <source>
        <dbReference type="ARBA" id="ARBA00022777"/>
    </source>
</evidence>
<feature type="domain" description="PAS" evidence="18">
    <location>
        <begin position="588"/>
        <end position="660"/>
    </location>
</feature>
<dbReference type="CDD" id="cd00130">
    <property type="entry name" value="PAS"/>
    <property type="match status" value="2"/>
</dbReference>
<dbReference type="InterPro" id="IPR001789">
    <property type="entry name" value="Sig_transdc_resp-reg_receiver"/>
</dbReference>
<dbReference type="OrthoDB" id="342253at2157"/>
<dbReference type="SUPFAM" id="SSF55781">
    <property type="entry name" value="GAF domain-like"/>
    <property type="match status" value="1"/>
</dbReference>
<sequence>MTKQNFTGGSVSEFRNIDTTDKRRFQDIFLRSMDAIVWSATFPDLKLLDIRVSSGNSFDLDLRQVMGNNGLWDGSVHPDDMDKVEYAAKQRESVGHASVEYRVLRPDNSILWVHEYSEIVYDMNNKPSHVEGITTDISERKRAKDELRNGDERLRSLVSILQYDSGSIQDFLDFALDEAIKLTQSKIGYIYYYDEYKKEFSLNTWSKDVMEECAIVEPQTIYKLEDTGIWGEAVRQRRPIIVNDFQADNPLKKGYPEGHVELYKYMTVPVFKNGKIVAVVAVANKESDYNDNDVLQLTLLMDSVWNAVEEKKAEEALQQSEEKYRQAYNVLQGLIESPENVVIFALDRDYCYLAFNKNHQATMKNIWGSRIETGDCMLDYITDPDDRKKAQENFDRALAGEAFTLIEEYGESSHNRRWYSNLYSPLKDSEDNVIGLTLILSDITDRKRAEELLRESEERHRLLADNSSDVIWTMDQEGRFTYVSPSVEKLRGYKPEEVMRQKPDEILAPNSLHHYVKGMELARKAVSQGELFPSQRFQLEQPCKDGSTVWTEVTISGMYNESEDFIGILGVSRDITERKRTEDALRESEASLARSQEIAHVGSWTLDVAEDRLTWSDEVYRIFGLKPQEFEATYEAFLQCVHPDDRRIVDDAYSDSLDHEEEYYSVDHRVIRRDTGEVRYVQEKCIHERDSSGNVIRSVGMVQDVTESKLAEEKLLTYAHELEKKNRELDIALIRAEEATRAKSEFLANMSHEIRTPMNGVIGMTGLLLDTELTDEQRHYAETVRVSGESLLDIINDILDFSKIEAGKVEMETVGFDLQSVLDDFASIISIKAHEKQLEFICAAAPDVPVCVRGDPGRLQQILTNLAGNAVKFTDEGEVVVHVTLESQTDSEATLRFSVKDTGIGISGEKMDLIFDKFSQLDNSTTRKYGGTGLGLTISKQLVEMMGGNMGVESEEGKGSEFWFTVSLEKQGRSDRKETNTEEVKGARILIVDDNATNREILYKRLFSWGATVEEAVDGPTALQAIYRALDDENPFQTVILDMHMPGMDGATVARIIKSDEKIADTDLIMLSSLGQHPDIRNPGKRYFEAHLTKPVKHTELFNVLSNVLGRKEQDVETVSSDTAVSDSAKHYSLRILLAEDNIVNQKVAQSMLQKIGYRVDTVASGSEAVNALEMLPYDLVFMDVQMPGMDGFEATRIIRDPDSAVRKHDIPVIAMTAHAMKGDRERCLEAGMDDYIAKPVSLKSLMQLMEKWRLAIPQEKAASSPIQEKSDDMSAPGVFDRDALIERVMGEEELARKLIGIFLEDMPGQVRSLRESIENNDAEKISWYAHKIKGSSANIGAMALSNIAAKTDEASRDGRLDEVSTLLPELEKQYNLLVQELKLF</sequence>
<comment type="catalytic activity">
    <reaction evidence="1">
        <text>ATP + protein L-histidine = ADP + protein N-phospho-L-histidine.</text>
        <dbReference type="EC" id="2.7.13.3"/>
    </reaction>
</comment>
<evidence type="ECO:0000259" key="16">
    <source>
        <dbReference type="PROSITE" id="PS50109"/>
    </source>
</evidence>
<feature type="domain" description="PAC" evidence="19">
    <location>
        <begin position="399"/>
        <end position="455"/>
    </location>
</feature>
<dbReference type="SMART" id="SM00387">
    <property type="entry name" value="HATPase_c"/>
    <property type="match status" value="1"/>
</dbReference>
<dbReference type="EMBL" id="CP058215">
    <property type="protein sequence ID" value="QLC50582.1"/>
    <property type="molecule type" value="Genomic_DNA"/>
</dbReference>
<evidence type="ECO:0000256" key="14">
    <source>
        <dbReference type="PROSITE-ProRule" id="PRU00110"/>
    </source>
</evidence>
<comment type="subcellular location">
    <subcellularLocation>
        <location evidence="2">Cell membrane</location>
        <topology evidence="2">Multi-pass membrane protein</topology>
    </subcellularLocation>
</comment>
<dbReference type="SUPFAM" id="SSF55785">
    <property type="entry name" value="PYP-like sensor domain (PAS domain)"/>
    <property type="match status" value="4"/>
</dbReference>
<feature type="modified residue" description="4-aspartylphosphate" evidence="15">
    <location>
        <position position="1042"/>
    </location>
</feature>
<feature type="domain" description="Histidine kinase" evidence="16">
    <location>
        <begin position="749"/>
        <end position="970"/>
    </location>
</feature>
<reference evidence="21 22" key="1">
    <citation type="submission" date="2020-06" db="EMBL/GenBank/DDBJ databases">
        <title>Methanolobus halotolerans sp. nov., isolated from a saline lake Tus in Siberia.</title>
        <authorList>
            <person name="Shen Y."/>
            <person name="Chen S.-C."/>
            <person name="Lai M.-C."/>
            <person name="Huang H.-H."/>
            <person name="Chiu H.-H."/>
            <person name="Tang S.-L."/>
            <person name="Rogozin D.Y."/>
            <person name="Degermendzhy A.G."/>
        </authorList>
    </citation>
    <scope>NUCLEOTIDE SEQUENCE [LARGE SCALE GENOMIC DNA]</scope>
    <source>
        <strain evidence="21 22">DSM 21339</strain>
    </source>
</reference>
<dbReference type="Gene3D" id="3.40.50.2300">
    <property type="match status" value="2"/>
</dbReference>
<dbReference type="SUPFAM" id="SSF55874">
    <property type="entry name" value="ATPase domain of HSP90 chaperone/DNA topoisomerase II/histidine kinase"/>
    <property type="match status" value="1"/>
</dbReference>
<dbReference type="Pfam" id="PF00512">
    <property type="entry name" value="HisKA"/>
    <property type="match status" value="1"/>
</dbReference>
<dbReference type="InterPro" id="IPR013655">
    <property type="entry name" value="PAS_fold_3"/>
</dbReference>
<feature type="domain" description="PAS" evidence="18">
    <location>
        <begin position="456"/>
        <end position="529"/>
    </location>
</feature>
<evidence type="ECO:0000256" key="3">
    <source>
        <dbReference type="ARBA" id="ARBA00012438"/>
    </source>
</evidence>
<feature type="modified residue" description="4-aspartylphosphate" evidence="15">
    <location>
        <position position="1184"/>
    </location>
</feature>
<dbReference type="Gene3D" id="2.10.70.100">
    <property type="match status" value="1"/>
</dbReference>
<keyword evidence="8" id="KW-0547">Nucleotide-binding</keyword>
<dbReference type="SUPFAM" id="SSF47226">
    <property type="entry name" value="Histidine-containing phosphotransfer domain, HPT domain"/>
    <property type="match status" value="1"/>
</dbReference>
<evidence type="ECO:0000313" key="21">
    <source>
        <dbReference type="EMBL" id="QLC50582.1"/>
    </source>
</evidence>
<feature type="domain" description="Response regulatory" evidence="17">
    <location>
        <begin position="988"/>
        <end position="1109"/>
    </location>
</feature>
<dbReference type="PRINTS" id="PR00344">
    <property type="entry name" value="BCTRLSENSOR"/>
</dbReference>
<dbReference type="FunFam" id="1.10.287.130:FF:000003">
    <property type="entry name" value="Histidine kinase"/>
    <property type="match status" value="1"/>
</dbReference>
<dbReference type="SUPFAM" id="SSF47384">
    <property type="entry name" value="Homodimeric domain of signal transducing histidine kinase"/>
    <property type="match status" value="1"/>
</dbReference>
<dbReference type="GO" id="GO:0000155">
    <property type="term" value="F:phosphorelay sensor kinase activity"/>
    <property type="evidence" value="ECO:0007669"/>
    <property type="project" value="InterPro"/>
</dbReference>
<dbReference type="InterPro" id="IPR008207">
    <property type="entry name" value="Sig_transdc_His_kin_Hpt_dom"/>
</dbReference>
<evidence type="ECO:0000256" key="6">
    <source>
        <dbReference type="ARBA" id="ARBA00022679"/>
    </source>
</evidence>
<keyword evidence="7" id="KW-0812">Transmembrane</keyword>
<dbReference type="SMART" id="SM00086">
    <property type="entry name" value="PAC"/>
    <property type="match status" value="3"/>
</dbReference>
<dbReference type="Proteomes" id="UP000509594">
    <property type="component" value="Chromosome"/>
</dbReference>
<dbReference type="SMART" id="SM00448">
    <property type="entry name" value="REC"/>
    <property type="match status" value="2"/>
</dbReference>
<dbReference type="PANTHER" id="PTHR45339:SF1">
    <property type="entry name" value="HYBRID SIGNAL TRANSDUCTION HISTIDINE KINASE J"/>
    <property type="match status" value="1"/>
</dbReference>
<feature type="domain" description="PAC" evidence="19">
    <location>
        <begin position="664"/>
        <end position="717"/>
    </location>
</feature>
<evidence type="ECO:0000313" key="22">
    <source>
        <dbReference type="Proteomes" id="UP000509594"/>
    </source>
</evidence>
<dbReference type="InterPro" id="IPR003661">
    <property type="entry name" value="HisK_dim/P_dom"/>
</dbReference>
<dbReference type="CDD" id="cd16922">
    <property type="entry name" value="HATPase_EvgS-ArcB-TorS-like"/>
    <property type="match status" value="1"/>
</dbReference>
<evidence type="ECO:0000256" key="7">
    <source>
        <dbReference type="ARBA" id="ARBA00022692"/>
    </source>
</evidence>
<keyword evidence="6" id="KW-0808">Transferase</keyword>
<dbReference type="SMART" id="SM00388">
    <property type="entry name" value="HisKA"/>
    <property type="match status" value="1"/>
</dbReference>
<name>A0A7D5I9Q6_9EURY</name>
<dbReference type="InterPro" id="IPR004358">
    <property type="entry name" value="Sig_transdc_His_kin-like_C"/>
</dbReference>
<keyword evidence="4" id="KW-1003">Cell membrane</keyword>
<dbReference type="NCBIfam" id="TIGR00229">
    <property type="entry name" value="sensory_box"/>
    <property type="match status" value="2"/>
</dbReference>
<feature type="domain" description="HPt" evidence="20">
    <location>
        <begin position="1292"/>
        <end position="1385"/>
    </location>
</feature>
<evidence type="ECO:0000256" key="15">
    <source>
        <dbReference type="PROSITE-ProRule" id="PRU00169"/>
    </source>
</evidence>
<dbReference type="EC" id="2.7.13.3" evidence="3"/>
<evidence type="ECO:0000256" key="8">
    <source>
        <dbReference type="ARBA" id="ARBA00022741"/>
    </source>
</evidence>
<dbReference type="SMART" id="SM00065">
    <property type="entry name" value="GAF"/>
    <property type="match status" value="1"/>
</dbReference>
<evidence type="ECO:0000256" key="13">
    <source>
        <dbReference type="ARBA" id="ARBA00023136"/>
    </source>
</evidence>
<dbReference type="InterPro" id="IPR029016">
    <property type="entry name" value="GAF-like_dom_sf"/>
</dbReference>
<dbReference type="Gene3D" id="3.30.565.10">
    <property type="entry name" value="Histidine kinase-like ATPase, C-terminal domain"/>
    <property type="match status" value="1"/>
</dbReference>
<dbReference type="PROSITE" id="PS50110">
    <property type="entry name" value="RESPONSE_REGULATORY"/>
    <property type="match status" value="2"/>
</dbReference>
<keyword evidence="11" id="KW-1133">Transmembrane helix</keyword>
<dbReference type="Gene3D" id="1.10.287.130">
    <property type="match status" value="1"/>
</dbReference>
<dbReference type="FunFam" id="3.30.450.20:FF:000088">
    <property type="entry name" value="Sensory transduction histidine kinase"/>
    <property type="match status" value="1"/>
</dbReference>
<organism evidence="21 22">
    <name type="scientific">Methanolobus zinderi</name>
    <dbReference type="NCBI Taxonomy" id="536044"/>
    <lineage>
        <taxon>Archaea</taxon>
        <taxon>Methanobacteriati</taxon>
        <taxon>Methanobacteriota</taxon>
        <taxon>Stenosarchaea group</taxon>
        <taxon>Methanomicrobia</taxon>
        <taxon>Methanosarcinales</taxon>
        <taxon>Methanosarcinaceae</taxon>
        <taxon>Methanolobus</taxon>
    </lineage>
</organism>
<dbReference type="Pfam" id="PF02518">
    <property type="entry name" value="HATPase_c"/>
    <property type="match status" value="1"/>
</dbReference>
<feature type="modified residue" description="Phosphohistidine" evidence="14">
    <location>
        <position position="1331"/>
    </location>
</feature>
<keyword evidence="22" id="KW-1185">Reference proteome</keyword>
<dbReference type="Pfam" id="PF13426">
    <property type="entry name" value="PAS_9"/>
    <property type="match status" value="1"/>
</dbReference>
<dbReference type="Gene3D" id="1.20.120.160">
    <property type="entry name" value="HPT domain"/>
    <property type="match status" value="1"/>
</dbReference>
<evidence type="ECO:0000256" key="5">
    <source>
        <dbReference type="ARBA" id="ARBA00022553"/>
    </source>
</evidence>
<dbReference type="Pfam" id="PF08448">
    <property type="entry name" value="PAS_4"/>
    <property type="match status" value="1"/>
</dbReference>
<dbReference type="FunFam" id="3.30.565.10:FF:000010">
    <property type="entry name" value="Sensor histidine kinase RcsC"/>
    <property type="match status" value="1"/>
</dbReference>
<dbReference type="Pfam" id="PF13185">
    <property type="entry name" value="GAF_2"/>
    <property type="match status" value="1"/>
</dbReference>
<dbReference type="Pfam" id="PF08447">
    <property type="entry name" value="PAS_3"/>
    <property type="match status" value="2"/>
</dbReference>
<dbReference type="InterPro" id="IPR003594">
    <property type="entry name" value="HATPase_dom"/>
</dbReference>
<feature type="domain" description="PAC" evidence="19">
    <location>
        <begin position="533"/>
        <end position="587"/>
    </location>
</feature>
<dbReference type="SMART" id="SM00091">
    <property type="entry name" value="PAS"/>
    <property type="match status" value="3"/>
</dbReference>
<dbReference type="InterPro" id="IPR013656">
    <property type="entry name" value="PAS_4"/>
</dbReference>
<dbReference type="RefSeq" id="WP_176965638.1">
    <property type="nucleotide sequence ID" value="NZ_CP058215.1"/>
</dbReference>
<dbReference type="InterPro" id="IPR011006">
    <property type="entry name" value="CheY-like_superfamily"/>
</dbReference>
<dbReference type="Gene3D" id="3.30.450.20">
    <property type="entry name" value="PAS domain"/>
    <property type="match status" value="4"/>
</dbReference>
<dbReference type="InterPro" id="IPR000700">
    <property type="entry name" value="PAS-assoc_C"/>
</dbReference>
<accession>A0A7D5I9Q6</accession>
<dbReference type="PANTHER" id="PTHR45339">
    <property type="entry name" value="HYBRID SIGNAL TRANSDUCTION HISTIDINE KINASE J"/>
    <property type="match status" value="1"/>
</dbReference>
<dbReference type="PROSITE" id="PS50894">
    <property type="entry name" value="HPT"/>
    <property type="match status" value="1"/>
</dbReference>
<dbReference type="SMART" id="SM00073">
    <property type="entry name" value="HPT"/>
    <property type="match status" value="1"/>
</dbReference>
<evidence type="ECO:0000259" key="18">
    <source>
        <dbReference type="PROSITE" id="PS50112"/>
    </source>
</evidence>
<feature type="domain" description="Response regulatory" evidence="17">
    <location>
        <begin position="1135"/>
        <end position="1254"/>
    </location>
</feature>
<keyword evidence="13" id="KW-0472">Membrane</keyword>
<dbReference type="KEGG" id="mzi:HWN40_10235"/>
<keyword evidence="12" id="KW-0902">Two-component regulatory system</keyword>
<proteinExistence type="predicted"/>